<gene>
    <name evidence="2" type="ORF">BU23DRAFT_215312</name>
</gene>
<organism evidence="2 3">
    <name type="scientific">Bimuria novae-zelandiae CBS 107.79</name>
    <dbReference type="NCBI Taxonomy" id="1447943"/>
    <lineage>
        <taxon>Eukaryota</taxon>
        <taxon>Fungi</taxon>
        <taxon>Dikarya</taxon>
        <taxon>Ascomycota</taxon>
        <taxon>Pezizomycotina</taxon>
        <taxon>Dothideomycetes</taxon>
        <taxon>Pleosporomycetidae</taxon>
        <taxon>Pleosporales</taxon>
        <taxon>Massarineae</taxon>
        <taxon>Didymosphaeriaceae</taxon>
        <taxon>Bimuria</taxon>
    </lineage>
</organism>
<dbReference type="OrthoDB" id="10262413at2759"/>
<dbReference type="GO" id="GO:0005737">
    <property type="term" value="C:cytoplasm"/>
    <property type="evidence" value="ECO:0007669"/>
    <property type="project" value="TreeGrafter"/>
</dbReference>
<evidence type="ECO:0000313" key="3">
    <source>
        <dbReference type="Proteomes" id="UP000800036"/>
    </source>
</evidence>
<accession>A0A6A5UZ80</accession>
<dbReference type="PANTHER" id="PTHR48079:SF6">
    <property type="entry name" value="NAD(P)-BINDING DOMAIN-CONTAINING PROTEIN-RELATED"/>
    <property type="match status" value="1"/>
</dbReference>
<dbReference type="Gene3D" id="3.40.50.720">
    <property type="entry name" value="NAD(P)-binding Rossmann-like Domain"/>
    <property type="match status" value="1"/>
</dbReference>
<dbReference type="GO" id="GO:0004029">
    <property type="term" value="F:aldehyde dehydrogenase (NAD+) activity"/>
    <property type="evidence" value="ECO:0007669"/>
    <property type="project" value="TreeGrafter"/>
</dbReference>
<dbReference type="AlphaFoldDB" id="A0A6A5UZ80"/>
<evidence type="ECO:0000313" key="2">
    <source>
        <dbReference type="EMBL" id="KAF1970115.1"/>
    </source>
</evidence>
<dbReference type="InterPro" id="IPR036291">
    <property type="entry name" value="NAD(P)-bd_dom_sf"/>
</dbReference>
<keyword evidence="3" id="KW-1185">Reference proteome</keyword>
<dbReference type="PANTHER" id="PTHR48079">
    <property type="entry name" value="PROTEIN YEEZ"/>
    <property type="match status" value="1"/>
</dbReference>
<evidence type="ECO:0000259" key="1">
    <source>
        <dbReference type="Pfam" id="PF13460"/>
    </source>
</evidence>
<sequence length="362" mass="39031">MTRNILFTGASGYLGGSFLQLLKDAGLPGHKIYAVVRSDKQAEAVQQYNAEPLTIDLSNTDAITSAIVDNNVTVVFHLHNPLDSTTPAWIKALAAVKQRLRQDVHFIFTTGAKLFSSHAGAPSEPFSDSDPGLYVMHKGQAAKAPIDAMGVGTSCNTLVTETAEAHGVKSYIFVPCIVYGRGLGFGNKISIQTVAVVRAAKATGRVFKVDNGRPTWPVCHVEDNSTLYLEMLRGILEERDIGHGKNGYFLASPGSVAWDDIYTAMAKALKKRGVIGDEEIQMADRDDLAKMGEGLDCPADFVPLMLGGLCPLTPEHGRSIGWTPKYGPEHILEAADAEVELILEHLDGARSYAIPQGTKLKQ</sequence>
<dbReference type="InterPro" id="IPR051783">
    <property type="entry name" value="NAD(P)-dependent_oxidoreduct"/>
</dbReference>
<feature type="domain" description="NAD(P)-binding" evidence="1">
    <location>
        <begin position="9"/>
        <end position="143"/>
    </location>
</feature>
<dbReference type="EMBL" id="ML976703">
    <property type="protein sequence ID" value="KAF1970115.1"/>
    <property type="molecule type" value="Genomic_DNA"/>
</dbReference>
<dbReference type="Proteomes" id="UP000800036">
    <property type="component" value="Unassembled WGS sequence"/>
</dbReference>
<dbReference type="Pfam" id="PF13460">
    <property type="entry name" value="NAD_binding_10"/>
    <property type="match status" value="1"/>
</dbReference>
<dbReference type="SUPFAM" id="SSF51735">
    <property type="entry name" value="NAD(P)-binding Rossmann-fold domains"/>
    <property type="match status" value="1"/>
</dbReference>
<name>A0A6A5UZ80_9PLEO</name>
<dbReference type="InterPro" id="IPR016040">
    <property type="entry name" value="NAD(P)-bd_dom"/>
</dbReference>
<reference evidence="2" key="1">
    <citation type="journal article" date="2020" name="Stud. Mycol.">
        <title>101 Dothideomycetes genomes: a test case for predicting lifestyles and emergence of pathogens.</title>
        <authorList>
            <person name="Haridas S."/>
            <person name="Albert R."/>
            <person name="Binder M."/>
            <person name="Bloem J."/>
            <person name="Labutti K."/>
            <person name="Salamov A."/>
            <person name="Andreopoulos B."/>
            <person name="Baker S."/>
            <person name="Barry K."/>
            <person name="Bills G."/>
            <person name="Bluhm B."/>
            <person name="Cannon C."/>
            <person name="Castanera R."/>
            <person name="Culley D."/>
            <person name="Daum C."/>
            <person name="Ezra D."/>
            <person name="Gonzalez J."/>
            <person name="Henrissat B."/>
            <person name="Kuo A."/>
            <person name="Liang C."/>
            <person name="Lipzen A."/>
            <person name="Lutzoni F."/>
            <person name="Magnuson J."/>
            <person name="Mondo S."/>
            <person name="Nolan M."/>
            <person name="Ohm R."/>
            <person name="Pangilinan J."/>
            <person name="Park H.-J."/>
            <person name="Ramirez L."/>
            <person name="Alfaro M."/>
            <person name="Sun H."/>
            <person name="Tritt A."/>
            <person name="Yoshinaga Y."/>
            <person name="Zwiers L.-H."/>
            <person name="Turgeon B."/>
            <person name="Goodwin S."/>
            <person name="Spatafora J."/>
            <person name="Crous P."/>
            <person name="Grigoriev I."/>
        </authorList>
    </citation>
    <scope>NUCLEOTIDE SEQUENCE</scope>
    <source>
        <strain evidence="2">CBS 107.79</strain>
    </source>
</reference>
<proteinExistence type="predicted"/>
<protein>
    <submittedName>
        <fullName evidence="2">NAD(P)-binding protein</fullName>
    </submittedName>
</protein>